<sequence>MSSGFRAMHPSVALLYYAGLLLFATLLFHPLFLATELAGLILLLVLQGQGRQLLRGLPFFC</sequence>
<dbReference type="EMBL" id="CP068595">
    <property type="protein sequence ID" value="QQZ63440.1"/>
    <property type="molecule type" value="Genomic_DNA"/>
</dbReference>
<name>A0A974PGP4_9BACL</name>
<evidence type="ECO:0000256" key="1">
    <source>
        <dbReference type="SAM" id="Phobius"/>
    </source>
</evidence>
<keyword evidence="1" id="KW-0472">Membrane</keyword>
<keyword evidence="1" id="KW-0812">Transmembrane</keyword>
<reference evidence="2 3" key="1">
    <citation type="submission" date="2021-01" db="EMBL/GenBank/DDBJ databases">
        <title>Whole genome sequence of Paenibacillus sonchi LMG 24727 for comparative genomics.</title>
        <authorList>
            <person name="Lee G."/>
            <person name="Kim M.-J."/>
            <person name="Lim K."/>
            <person name="Shin J.-H."/>
        </authorList>
    </citation>
    <scope>NUCLEOTIDE SEQUENCE [LARGE SCALE GENOMIC DNA]</scope>
    <source>
        <strain evidence="2 3">LMG 24727</strain>
    </source>
</reference>
<dbReference type="RefSeq" id="WP_202677477.1">
    <property type="nucleotide sequence ID" value="NZ_CP068595.1"/>
</dbReference>
<proteinExistence type="predicted"/>
<organism evidence="2 3">
    <name type="scientific">Paenibacillus sonchi</name>
    <dbReference type="NCBI Taxonomy" id="373687"/>
    <lineage>
        <taxon>Bacteria</taxon>
        <taxon>Bacillati</taxon>
        <taxon>Bacillota</taxon>
        <taxon>Bacilli</taxon>
        <taxon>Bacillales</taxon>
        <taxon>Paenibacillaceae</taxon>
        <taxon>Paenibacillus</taxon>
        <taxon>Paenibacillus sonchi group</taxon>
    </lineage>
</organism>
<evidence type="ECO:0000313" key="3">
    <source>
        <dbReference type="Proteomes" id="UP000595841"/>
    </source>
</evidence>
<evidence type="ECO:0000313" key="2">
    <source>
        <dbReference type="EMBL" id="QQZ63440.1"/>
    </source>
</evidence>
<keyword evidence="1" id="KW-1133">Transmembrane helix</keyword>
<accession>A0A974PGP4</accession>
<keyword evidence="3" id="KW-1185">Reference proteome</keyword>
<feature type="transmembrane region" description="Helical" evidence="1">
    <location>
        <begin position="20"/>
        <end position="46"/>
    </location>
</feature>
<gene>
    <name evidence="2" type="ORF">JI735_13830</name>
</gene>
<dbReference type="AlphaFoldDB" id="A0A974PGP4"/>
<protein>
    <submittedName>
        <fullName evidence="2">Uncharacterized protein</fullName>
    </submittedName>
</protein>
<dbReference type="Proteomes" id="UP000595841">
    <property type="component" value="Chromosome"/>
</dbReference>
<dbReference type="KEGG" id="pson:JI735_13830"/>